<evidence type="ECO:0000256" key="1">
    <source>
        <dbReference type="SAM" id="SignalP"/>
    </source>
</evidence>
<dbReference type="SUPFAM" id="SSF56436">
    <property type="entry name" value="C-type lectin-like"/>
    <property type="match status" value="1"/>
</dbReference>
<proteinExistence type="predicted"/>
<organism evidence="3 4">
    <name type="scientific">Porphyromonas loveana</name>
    <dbReference type="NCBI Taxonomy" id="1884669"/>
    <lineage>
        <taxon>Bacteria</taxon>
        <taxon>Pseudomonadati</taxon>
        <taxon>Bacteroidota</taxon>
        <taxon>Bacteroidia</taxon>
        <taxon>Bacteroidales</taxon>
        <taxon>Porphyromonadaceae</taxon>
        <taxon>Porphyromonas</taxon>
    </lineage>
</organism>
<reference evidence="3 4" key="1">
    <citation type="submission" date="2018-04" db="EMBL/GenBank/DDBJ databases">
        <title>Genomic Encyclopedia of Type Strains, Phase IV (KMG-IV): sequencing the most valuable type-strain genomes for metagenomic binning, comparative biology and taxonomic classification.</title>
        <authorList>
            <person name="Goeker M."/>
        </authorList>
    </citation>
    <scope>NUCLEOTIDE SEQUENCE [LARGE SCALE GENOMIC DNA]</scope>
    <source>
        <strain evidence="3 4">DSM 28520</strain>
    </source>
</reference>
<keyword evidence="3" id="KW-0449">Lipoprotein</keyword>
<dbReference type="InterPro" id="IPR051043">
    <property type="entry name" value="Sulfatase_Mod_Factor_Kinase"/>
</dbReference>
<dbReference type="EMBL" id="QEKY01000006">
    <property type="protein sequence ID" value="PVZ11612.1"/>
    <property type="molecule type" value="Genomic_DNA"/>
</dbReference>
<dbReference type="RefSeq" id="WP_116679132.1">
    <property type="nucleotide sequence ID" value="NZ_JBGXZY010000087.1"/>
</dbReference>
<feature type="domain" description="Sulfatase-modifying factor enzyme-like" evidence="2">
    <location>
        <begin position="259"/>
        <end position="471"/>
    </location>
</feature>
<dbReference type="GeneID" id="94550580"/>
<feature type="domain" description="Sulfatase-modifying factor enzyme-like" evidence="2">
    <location>
        <begin position="50"/>
        <end position="187"/>
    </location>
</feature>
<dbReference type="AlphaFoldDB" id="A0A2U1FHG3"/>
<dbReference type="Gene3D" id="3.90.1580.10">
    <property type="entry name" value="paralog of FGE (formylglycine-generating enzyme)"/>
    <property type="match status" value="2"/>
</dbReference>
<name>A0A2U1FHG3_9PORP</name>
<evidence type="ECO:0000259" key="2">
    <source>
        <dbReference type="Pfam" id="PF03781"/>
    </source>
</evidence>
<evidence type="ECO:0000313" key="3">
    <source>
        <dbReference type="EMBL" id="PVZ11612.1"/>
    </source>
</evidence>
<dbReference type="InterPro" id="IPR005532">
    <property type="entry name" value="SUMF_dom"/>
</dbReference>
<keyword evidence="4" id="KW-1185">Reference proteome</keyword>
<dbReference type="PANTHER" id="PTHR23150">
    <property type="entry name" value="SULFATASE MODIFYING FACTOR 1, 2"/>
    <property type="match status" value="1"/>
</dbReference>
<dbReference type="InterPro" id="IPR042095">
    <property type="entry name" value="SUMF_sf"/>
</dbReference>
<comment type="caution">
    <text evidence="3">The sequence shown here is derived from an EMBL/GenBank/DDBJ whole genome shotgun (WGS) entry which is preliminary data.</text>
</comment>
<feature type="chain" id="PRO_5015763088" evidence="1">
    <location>
        <begin position="21"/>
        <end position="492"/>
    </location>
</feature>
<dbReference type="PROSITE" id="PS51257">
    <property type="entry name" value="PROKAR_LIPOPROTEIN"/>
    <property type="match status" value="1"/>
</dbReference>
<dbReference type="Pfam" id="PF03781">
    <property type="entry name" value="FGE-sulfatase"/>
    <property type="match status" value="2"/>
</dbReference>
<dbReference type="GO" id="GO:0120147">
    <property type="term" value="F:formylglycine-generating oxidase activity"/>
    <property type="evidence" value="ECO:0007669"/>
    <property type="project" value="TreeGrafter"/>
</dbReference>
<evidence type="ECO:0000313" key="4">
    <source>
        <dbReference type="Proteomes" id="UP000245462"/>
    </source>
</evidence>
<dbReference type="PANTHER" id="PTHR23150:SF35">
    <property type="entry name" value="BLL6746 PROTEIN"/>
    <property type="match status" value="1"/>
</dbReference>
<protein>
    <submittedName>
        <fullName evidence="3">Gliding motility-associated lipoprotein GldK</fullName>
    </submittedName>
</protein>
<sequence length="492" mass="55950">MCRKKRIFALAGFLLFGALAISSCGSSKRAVGGELTGAKLTSWNEPSPFGMVQVPRGSIVLGNKEADSLWGVPAETRSISVDAFWMDRTEITNAQYRQFVYYVRDSIIRERLADPAYGGNEEYKITEDRFGEPVTPYLDWNKPLPSERRASEEEIAAMNSVYYTNPVTRERKLDPEQMVYRYEVYDYRSAAMREHQLKASKRNLNTDITVDPNAVVMISKDTAYIDDSGNIISETLTRPLSSEYDFLNTYIVPIYPDETCWVNDFPNARTEIYTRMYFNHPGYDDYPVVGISWEQAQAFCAWRSEFFKKGVRLPAGQVMDDFRLPTEAEWEYAARMGDSNNKYPWSSEDLRTGRGCFLGNFKPGEGDYTADGHLIPSRVSSFSPNDFGLYDMAGNVAEWTSTAFSESGLKQMSDINPELEYKAALTDPYILKQKVVRGGSWKDVARFIRSATRTQEYQNVGRSYVGFRCVRTSIAFSPGKATRSSRRSTRSK</sequence>
<feature type="signal peptide" evidence="1">
    <location>
        <begin position="1"/>
        <end position="20"/>
    </location>
</feature>
<keyword evidence="1" id="KW-0732">Signal</keyword>
<dbReference type="Proteomes" id="UP000245462">
    <property type="component" value="Unassembled WGS sequence"/>
</dbReference>
<accession>A0A2U1FHG3</accession>
<dbReference type="OrthoDB" id="9768004at2"/>
<dbReference type="InterPro" id="IPR016187">
    <property type="entry name" value="CTDL_fold"/>
</dbReference>
<gene>
    <name evidence="3" type="ORF">C7382_10674</name>
</gene>